<proteinExistence type="predicted"/>
<gene>
    <name evidence="1" type="ORF">PY771_08250</name>
</gene>
<dbReference type="AlphaFoldDB" id="A0AAX3PBY2"/>
<evidence type="ECO:0000313" key="2">
    <source>
        <dbReference type="Proteomes" id="UP001214666"/>
    </source>
</evidence>
<dbReference type="Gene3D" id="3.40.50.450">
    <property type="match status" value="1"/>
</dbReference>
<dbReference type="RefSeq" id="WP_234664360.1">
    <property type="nucleotide sequence ID" value="NZ_CP118942.1"/>
</dbReference>
<evidence type="ECO:0008006" key="3">
    <source>
        <dbReference type="Google" id="ProtNLM"/>
    </source>
</evidence>
<organism evidence="1 2">
    <name type="scientific">Aeromonas hydrophila</name>
    <dbReference type="NCBI Taxonomy" id="644"/>
    <lineage>
        <taxon>Bacteria</taxon>
        <taxon>Pseudomonadati</taxon>
        <taxon>Pseudomonadota</taxon>
        <taxon>Gammaproteobacteria</taxon>
        <taxon>Aeromonadales</taxon>
        <taxon>Aeromonadaceae</taxon>
        <taxon>Aeromonas</taxon>
    </lineage>
</organism>
<evidence type="ECO:0000313" key="1">
    <source>
        <dbReference type="EMBL" id="WEE28294.1"/>
    </source>
</evidence>
<protein>
    <recommendedName>
        <fullName evidence="3">Nucleoside 2-deoxyribosyltransferase</fullName>
    </recommendedName>
</protein>
<sequence>MFNLLMFSVDWRESGTVSVSKERVFGYTDDHIAEQFIDQGGQPYLDKLKALPCLFCNEGYRDEIAYVGRITDARFSGREIILQVRFDPNVPPLMNSLMYANRTELNMLGTLAFSRNHWAVKDVDLYQFLLRNFQPARSRPTVFNIPEHENINETLASAMMPFDASFTAVYASIKQAANNVGFDCKRADDIWEHASIIQDVVSLIDQSKVVICDCSGRNPNVFYEAGIAHTLGREVILITQSEYDIPFDLRHLRYIKYLNNSEGLAALTRSLQSRMRTIIDRE</sequence>
<reference evidence="1" key="1">
    <citation type="submission" date="2023-02" db="EMBL/GenBank/DDBJ databases">
        <title>The sequence of Aeromonas hydrophila K533.</title>
        <authorList>
            <person name="Luo X."/>
        </authorList>
    </citation>
    <scope>NUCLEOTIDE SEQUENCE</scope>
    <source>
        <strain evidence="1">K533</strain>
    </source>
</reference>
<accession>A0AAX3PBY2</accession>
<dbReference type="EMBL" id="CP118942">
    <property type="protein sequence ID" value="WEE28294.1"/>
    <property type="molecule type" value="Genomic_DNA"/>
</dbReference>
<name>A0AAX3PBY2_AERHY</name>
<dbReference type="Proteomes" id="UP001214666">
    <property type="component" value="Chromosome"/>
</dbReference>